<feature type="transmembrane region" description="Helical" evidence="2">
    <location>
        <begin position="189"/>
        <end position="210"/>
    </location>
</feature>
<reference evidence="3" key="1">
    <citation type="submission" date="2021-11" db="EMBL/GenBank/DDBJ databases">
        <title>A Novel Adlercreutzia Species, isolated from a Allomyrina dichotoma larva feces.</title>
        <authorList>
            <person name="Suh M.K."/>
        </authorList>
    </citation>
    <scope>NUCLEOTIDE SEQUENCE</scope>
    <source>
        <strain evidence="3">JBNU-10</strain>
    </source>
</reference>
<evidence type="ECO:0000313" key="4">
    <source>
        <dbReference type="Proteomes" id="UP001430755"/>
    </source>
</evidence>
<keyword evidence="2" id="KW-0812">Transmembrane</keyword>
<feature type="compositionally biased region" description="Basic and acidic residues" evidence="1">
    <location>
        <begin position="1"/>
        <end position="24"/>
    </location>
</feature>
<evidence type="ECO:0000256" key="2">
    <source>
        <dbReference type="SAM" id="Phobius"/>
    </source>
</evidence>
<keyword evidence="2" id="KW-1133">Transmembrane helix</keyword>
<sequence>MGSYSDERRGRDSRSRAPRGEGRGRPAAQRTPQRRPRQRIAEPLSSQESYDSMRRSRASYERARASRDALDEARRAAGDREVIDGRGSIDSRTFNESHQISSLSHDDRDRPRAAIDASMTQTRWHSRAGQGFDAVPDAGAMGTIPGRVRSNMGAHRPTSGVGFSGGVVSGRGDYAGTGSGGGFLAGIPLFFKVTVPIIIVLLAVLVFLLLT</sequence>
<feature type="compositionally biased region" description="Basic and acidic residues" evidence="1">
    <location>
        <begin position="51"/>
        <end position="95"/>
    </location>
</feature>
<gene>
    <name evidence="3" type="ORF">LPT13_08580</name>
</gene>
<proteinExistence type="predicted"/>
<comment type="caution">
    <text evidence="3">The sequence shown here is derived from an EMBL/GenBank/DDBJ whole genome shotgun (WGS) entry which is preliminary data.</text>
</comment>
<keyword evidence="2" id="KW-0472">Membrane</keyword>
<dbReference type="Proteomes" id="UP001430755">
    <property type="component" value="Unassembled WGS sequence"/>
</dbReference>
<dbReference type="RefSeq" id="WP_242165638.1">
    <property type="nucleotide sequence ID" value="NZ_JAJMLW010000003.1"/>
</dbReference>
<keyword evidence="4" id="KW-1185">Reference proteome</keyword>
<organism evidence="3 4">
    <name type="scientific">Adlercreutzia faecimuris</name>
    <dbReference type="NCBI Taxonomy" id="2897341"/>
    <lineage>
        <taxon>Bacteria</taxon>
        <taxon>Bacillati</taxon>
        <taxon>Actinomycetota</taxon>
        <taxon>Coriobacteriia</taxon>
        <taxon>Eggerthellales</taxon>
        <taxon>Eggerthellaceae</taxon>
        <taxon>Adlercreutzia</taxon>
    </lineage>
</organism>
<name>A0ABS9WHQ9_9ACTN</name>
<dbReference type="EMBL" id="JAJMLW010000003">
    <property type="protein sequence ID" value="MCI2242404.1"/>
    <property type="molecule type" value="Genomic_DNA"/>
</dbReference>
<protein>
    <submittedName>
        <fullName evidence="3">Uncharacterized protein</fullName>
    </submittedName>
</protein>
<accession>A0ABS9WHQ9</accession>
<evidence type="ECO:0000313" key="3">
    <source>
        <dbReference type="EMBL" id="MCI2242404.1"/>
    </source>
</evidence>
<evidence type="ECO:0000256" key="1">
    <source>
        <dbReference type="SAM" id="MobiDB-lite"/>
    </source>
</evidence>
<feature type="region of interest" description="Disordered" evidence="1">
    <location>
        <begin position="1"/>
        <end position="111"/>
    </location>
</feature>